<dbReference type="Proteomes" id="UP000006729">
    <property type="component" value="Chromosome 13"/>
</dbReference>
<dbReference type="EMBL" id="CM009302">
    <property type="protein sequence ID" value="KAI9383596.1"/>
    <property type="molecule type" value="Genomic_DNA"/>
</dbReference>
<sequence length="44" mass="5004">MQIVLYVLFILLFESVIGDLSHTRGIPFFPLLIPFISGMLEILP</sequence>
<name>A0ACC0S244_POPTR</name>
<evidence type="ECO:0000313" key="1">
    <source>
        <dbReference type="EMBL" id="KAI9383596.1"/>
    </source>
</evidence>
<evidence type="ECO:0000313" key="2">
    <source>
        <dbReference type="Proteomes" id="UP000006729"/>
    </source>
</evidence>
<proteinExistence type="predicted"/>
<organism evidence="1 2">
    <name type="scientific">Populus trichocarpa</name>
    <name type="common">Western balsam poplar</name>
    <name type="synonym">Populus balsamifera subsp. trichocarpa</name>
    <dbReference type="NCBI Taxonomy" id="3694"/>
    <lineage>
        <taxon>Eukaryota</taxon>
        <taxon>Viridiplantae</taxon>
        <taxon>Streptophyta</taxon>
        <taxon>Embryophyta</taxon>
        <taxon>Tracheophyta</taxon>
        <taxon>Spermatophyta</taxon>
        <taxon>Magnoliopsida</taxon>
        <taxon>eudicotyledons</taxon>
        <taxon>Gunneridae</taxon>
        <taxon>Pentapetalae</taxon>
        <taxon>rosids</taxon>
        <taxon>fabids</taxon>
        <taxon>Malpighiales</taxon>
        <taxon>Salicaceae</taxon>
        <taxon>Saliceae</taxon>
        <taxon>Populus</taxon>
    </lineage>
</organism>
<gene>
    <name evidence="1" type="ORF">POPTR_013G104150v4</name>
</gene>
<reference evidence="1 2" key="1">
    <citation type="journal article" date="2006" name="Science">
        <title>The genome of black cottonwood, Populus trichocarpa (Torr. &amp; Gray).</title>
        <authorList>
            <person name="Tuskan G.A."/>
            <person name="Difazio S."/>
            <person name="Jansson S."/>
            <person name="Bohlmann J."/>
            <person name="Grigoriev I."/>
            <person name="Hellsten U."/>
            <person name="Putnam N."/>
            <person name="Ralph S."/>
            <person name="Rombauts S."/>
            <person name="Salamov A."/>
            <person name="Schein J."/>
            <person name="Sterck L."/>
            <person name="Aerts A."/>
            <person name="Bhalerao R.R."/>
            <person name="Bhalerao R.P."/>
            <person name="Blaudez D."/>
            <person name="Boerjan W."/>
            <person name="Brun A."/>
            <person name="Brunner A."/>
            <person name="Busov V."/>
            <person name="Campbell M."/>
            <person name="Carlson J."/>
            <person name="Chalot M."/>
            <person name="Chapman J."/>
            <person name="Chen G.L."/>
            <person name="Cooper D."/>
            <person name="Coutinho P.M."/>
            <person name="Couturier J."/>
            <person name="Covert S."/>
            <person name="Cronk Q."/>
            <person name="Cunningham R."/>
            <person name="Davis J."/>
            <person name="Degroeve S."/>
            <person name="Dejardin A."/>
            <person name="Depamphilis C."/>
            <person name="Detter J."/>
            <person name="Dirks B."/>
            <person name="Dubchak I."/>
            <person name="Duplessis S."/>
            <person name="Ehlting J."/>
            <person name="Ellis B."/>
            <person name="Gendler K."/>
            <person name="Goodstein D."/>
            <person name="Gribskov M."/>
            <person name="Grimwood J."/>
            <person name="Groover A."/>
            <person name="Gunter L."/>
            <person name="Hamberger B."/>
            <person name="Heinze B."/>
            <person name="Helariutta Y."/>
            <person name="Henrissat B."/>
            <person name="Holligan D."/>
            <person name="Holt R."/>
            <person name="Huang W."/>
            <person name="Islam-Faridi N."/>
            <person name="Jones S."/>
            <person name="Jones-Rhoades M."/>
            <person name="Jorgensen R."/>
            <person name="Joshi C."/>
            <person name="Kangasjarvi J."/>
            <person name="Karlsson J."/>
            <person name="Kelleher C."/>
            <person name="Kirkpatrick R."/>
            <person name="Kirst M."/>
            <person name="Kohler A."/>
            <person name="Kalluri U."/>
            <person name="Larimer F."/>
            <person name="Leebens-Mack J."/>
            <person name="Leple J.C."/>
            <person name="Locascio P."/>
            <person name="Lou Y."/>
            <person name="Lucas S."/>
            <person name="Martin F."/>
            <person name="Montanini B."/>
            <person name="Napoli C."/>
            <person name="Nelson D.R."/>
            <person name="Nelson C."/>
            <person name="Nieminen K."/>
            <person name="Nilsson O."/>
            <person name="Pereda V."/>
            <person name="Peter G."/>
            <person name="Philippe R."/>
            <person name="Pilate G."/>
            <person name="Poliakov A."/>
            <person name="Razumovskaya J."/>
            <person name="Richardson P."/>
            <person name="Rinaldi C."/>
            <person name="Ritland K."/>
            <person name="Rouze P."/>
            <person name="Ryaboy D."/>
            <person name="Schmutz J."/>
            <person name="Schrader J."/>
            <person name="Segerman B."/>
            <person name="Shin H."/>
            <person name="Siddiqui A."/>
            <person name="Sterky F."/>
            <person name="Terry A."/>
            <person name="Tsai C.J."/>
            <person name="Uberbacher E."/>
            <person name="Unneberg P."/>
            <person name="Vahala J."/>
            <person name="Wall K."/>
            <person name="Wessler S."/>
            <person name="Yang G."/>
            <person name="Yin T."/>
            <person name="Douglas C."/>
            <person name="Marra M."/>
            <person name="Sandberg G."/>
            <person name="Van de Peer Y."/>
            <person name="Rokhsar D."/>
        </authorList>
    </citation>
    <scope>NUCLEOTIDE SEQUENCE [LARGE SCALE GENOMIC DNA]</scope>
    <source>
        <strain evidence="2">cv. Nisqually</strain>
    </source>
</reference>
<keyword evidence="2" id="KW-1185">Reference proteome</keyword>
<protein>
    <submittedName>
        <fullName evidence="1">Uncharacterized protein</fullName>
    </submittedName>
</protein>
<accession>A0ACC0S244</accession>
<comment type="caution">
    <text evidence="1">The sequence shown here is derived from an EMBL/GenBank/DDBJ whole genome shotgun (WGS) entry which is preliminary data.</text>
</comment>